<proteinExistence type="predicted"/>
<comment type="caution">
    <text evidence="1">The sequence shown here is derived from an EMBL/GenBank/DDBJ whole genome shotgun (WGS) entry which is preliminary data.</text>
</comment>
<keyword evidence="2" id="KW-1185">Reference proteome</keyword>
<name>A0A9D5HJK4_9LILI</name>
<reference evidence="1" key="1">
    <citation type="submission" date="2021-03" db="EMBL/GenBank/DDBJ databases">
        <authorList>
            <person name="Li Z."/>
            <person name="Yang C."/>
        </authorList>
    </citation>
    <scope>NUCLEOTIDE SEQUENCE</scope>
    <source>
        <strain evidence="1">Dzin_1.0</strain>
        <tissue evidence="1">Leaf</tissue>
    </source>
</reference>
<evidence type="ECO:0000313" key="1">
    <source>
        <dbReference type="EMBL" id="KAJ0978467.1"/>
    </source>
</evidence>
<accession>A0A9D5HJK4</accession>
<dbReference type="OrthoDB" id="804788at2759"/>
<organism evidence="1 2">
    <name type="scientific">Dioscorea zingiberensis</name>
    <dbReference type="NCBI Taxonomy" id="325984"/>
    <lineage>
        <taxon>Eukaryota</taxon>
        <taxon>Viridiplantae</taxon>
        <taxon>Streptophyta</taxon>
        <taxon>Embryophyta</taxon>
        <taxon>Tracheophyta</taxon>
        <taxon>Spermatophyta</taxon>
        <taxon>Magnoliopsida</taxon>
        <taxon>Liliopsida</taxon>
        <taxon>Dioscoreales</taxon>
        <taxon>Dioscoreaceae</taxon>
        <taxon>Dioscorea</taxon>
    </lineage>
</organism>
<gene>
    <name evidence="1" type="ORF">J5N97_013941</name>
</gene>
<evidence type="ECO:0000313" key="2">
    <source>
        <dbReference type="Proteomes" id="UP001085076"/>
    </source>
</evidence>
<protein>
    <submittedName>
        <fullName evidence="1">Uncharacterized protein</fullName>
    </submittedName>
</protein>
<reference evidence="1" key="2">
    <citation type="journal article" date="2022" name="Hortic Res">
        <title>The genome of Dioscorea zingiberensis sheds light on the biosynthesis, origin and evolution of the medicinally important diosgenin saponins.</title>
        <authorList>
            <person name="Li Y."/>
            <person name="Tan C."/>
            <person name="Li Z."/>
            <person name="Guo J."/>
            <person name="Li S."/>
            <person name="Chen X."/>
            <person name="Wang C."/>
            <person name="Dai X."/>
            <person name="Yang H."/>
            <person name="Song W."/>
            <person name="Hou L."/>
            <person name="Xu J."/>
            <person name="Tong Z."/>
            <person name="Xu A."/>
            <person name="Yuan X."/>
            <person name="Wang W."/>
            <person name="Yang Q."/>
            <person name="Chen L."/>
            <person name="Sun Z."/>
            <person name="Wang K."/>
            <person name="Pan B."/>
            <person name="Chen J."/>
            <person name="Bao Y."/>
            <person name="Liu F."/>
            <person name="Qi X."/>
            <person name="Gang D.R."/>
            <person name="Wen J."/>
            <person name="Li J."/>
        </authorList>
    </citation>
    <scope>NUCLEOTIDE SEQUENCE</scope>
    <source>
        <strain evidence="1">Dzin_1.0</strain>
    </source>
</reference>
<sequence length="257" mass="26753">MSSDFFEMVLPNPVLSVTETCVLVGFRAAVSDAIDFWKSGGVASYPLLCNRAFGESGSLPLVTMGEELLRFELKEGVTSVLGVDLTDNAIPGRVLPAEAGLSGSLVLRFGGTSSGKSGMVIGCTGVLALGAGELGRDEGLLVVVGRETVAGVRRVGVDGLELGRGAKEFELAFVGTRGLPFGVEGLELCIGFGLSPGEVGVGRVLVGVDGREDTGREVGTEDLEEDVVVERLPGVEGLEVTETMLVLRIDVLLLLEK</sequence>
<dbReference type="EMBL" id="JAGGNH010000003">
    <property type="protein sequence ID" value="KAJ0978467.1"/>
    <property type="molecule type" value="Genomic_DNA"/>
</dbReference>
<dbReference type="AlphaFoldDB" id="A0A9D5HJK4"/>
<dbReference type="Proteomes" id="UP001085076">
    <property type="component" value="Miscellaneous, Linkage group lg03"/>
</dbReference>